<proteinExistence type="predicted"/>
<evidence type="ECO:0000313" key="1">
    <source>
        <dbReference type="EMBL" id="GGM29090.1"/>
    </source>
</evidence>
<sequence>MALVTLSNHGEGTIEQLGLDQACHERGRLGEDLGWLAAVGLVRRDSSAGSWDISDPGAVYRLSTLGATVAASLAALAQACGATAAHRRVNP</sequence>
<evidence type="ECO:0000313" key="2">
    <source>
        <dbReference type="Proteomes" id="UP000608890"/>
    </source>
</evidence>
<comment type="caution">
    <text evidence="1">The sequence shown here is derived from an EMBL/GenBank/DDBJ whole genome shotgun (WGS) entry which is preliminary data.</text>
</comment>
<gene>
    <name evidence="1" type="ORF">GCM10011608_12240</name>
</gene>
<accession>A0A917WSX8</accession>
<dbReference type="AlphaFoldDB" id="A0A917WSX8"/>
<keyword evidence="2" id="KW-1185">Reference proteome</keyword>
<name>A0A917WSX8_9ACTN</name>
<reference evidence="1" key="1">
    <citation type="journal article" date="2014" name="Int. J. Syst. Evol. Microbiol.">
        <title>Complete genome sequence of Corynebacterium casei LMG S-19264T (=DSM 44701T), isolated from a smear-ripened cheese.</title>
        <authorList>
            <consortium name="US DOE Joint Genome Institute (JGI-PGF)"/>
            <person name="Walter F."/>
            <person name="Albersmeier A."/>
            <person name="Kalinowski J."/>
            <person name="Ruckert C."/>
        </authorList>
    </citation>
    <scope>NUCLEOTIDE SEQUENCE</scope>
    <source>
        <strain evidence="1">CGMCC 4.7312</strain>
    </source>
</reference>
<organism evidence="1 2">
    <name type="scientific">Micromonospora sonchi</name>
    <dbReference type="NCBI Taxonomy" id="1763543"/>
    <lineage>
        <taxon>Bacteria</taxon>
        <taxon>Bacillati</taxon>
        <taxon>Actinomycetota</taxon>
        <taxon>Actinomycetes</taxon>
        <taxon>Micromonosporales</taxon>
        <taxon>Micromonosporaceae</taxon>
        <taxon>Micromonospora</taxon>
    </lineage>
</organism>
<protein>
    <submittedName>
        <fullName evidence="1">Uncharacterized protein</fullName>
    </submittedName>
</protein>
<reference evidence="1" key="2">
    <citation type="submission" date="2020-09" db="EMBL/GenBank/DDBJ databases">
        <authorList>
            <person name="Sun Q."/>
            <person name="Zhou Y."/>
        </authorList>
    </citation>
    <scope>NUCLEOTIDE SEQUENCE</scope>
    <source>
        <strain evidence="1">CGMCC 4.7312</strain>
    </source>
</reference>
<dbReference type="EMBL" id="BMNB01000004">
    <property type="protein sequence ID" value="GGM29090.1"/>
    <property type="molecule type" value="Genomic_DNA"/>
</dbReference>
<dbReference type="Proteomes" id="UP000608890">
    <property type="component" value="Unassembled WGS sequence"/>
</dbReference>